<dbReference type="Proteomes" id="UP000315295">
    <property type="component" value="Unassembled WGS sequence"/>
</dbReference>
<dbReference type="InterPro" id="IPR022251">
    <property type="entry name" value="DUF3774_wound-induced"/>
</dbReference>
<reference evidence="2 3" key="1">
    <citation type="journal article" date="2019" name="G3 (Bethesda)">
        <title>Sequencing of a Wild Apple (Malus baccata) Genome Unravels the Differences Between Cultivated and Wild Apple Species Regarding Disease Resistance and Cold Tolerance.</title>
        <authorList>
            <person name="Chen X."/>
        </authorList>
    </citation>
    <scope>NUCLEOTIDE SEQUENCE [LARGE SCALE GENOMIC DNA]</scope>
    <source>
        <strain evidence="3">cv. Shandingzi</strain>
        <tissue evidence="2">Leaves</tissue>
    </source>
</reference>
<organism evidence="2 3">
    <name type="scientific">Malus baccata</name>
    <name type="common">Siberian crab apple</name>
    <name type="synonym">Pyrus baccata</name>
    <dbReference type="NCBI Taxonomy" id="106549"/>
    <lineage>
        <taxon>Eukaryota</taxon>
        <taxon>Viridiplantae</taxon>
        <taxon>Streptophyta</taxon>
        <taxon>Embryophyta</taxon>
        <taxon>Tracheophyta</taxon>
        <taxon>Spermatophyta</taxon>
        <taxon>Magnoliopsida</taxon>
        <taxon>eudicotyledons</taxon>
        <taxon>Gunneridae</taxon>
        <taxon>Pentapetalae</taxon>
        <taxon>rosids</taxon>
        <taxon>fabids</taxon>
        <taxon>Rosales</taxon>
        <taxon>Rosaceae</taxon>
        <taxon>Amygdaloideae</taxon>
        <taxon>Maleae</taxon>
        <taxon>Malus</taxon>
    </lineage>
</organism>
<feature type="compositionally biased region" description="Low complexity" evidence="1">
    <location>
        <begin position="44"/>
        <end position="54"/>
    </location>
</feature>
<dbReference type="EMBL" id="VIEB01000513">
    <property type="protein sequence ID" value="TQD88317.1"/>
    <property type="molecule type" value="Genomic_DNA"/>
</dbReference>
<name>A0A540LPA3_MALBA</name>
<sequence length="83" mass="9081">MSKYIMSYQLDVIACTLGGCCEIEMPLSRNAKSKHEQISRKFLSSSNSNPASGGSETGCGTRTQAQAEESLHKVMYLNCWAQS</sequence>
<dbReference type="AlphaFoldDB" id="A0A540LPA3"/>
<accession>A0A540LPA3</accession>
<evidence type="ECO:0000313" key="3">
    <source>
        <dbReference type="Proteomes" id="UP000315295"/>
    </source>
</evidence>
<evidence type="ECO:0000256" key="1">
    <source>
        <dbReference type="SAM" id="MobiDB-lite"/>
    </source>
</evidence>
<dbReference type="Pfam" id="PF12609">
    <property type="entry name" value="DUF3774"/>
    <property type="match status" value="1"/>
</dbReference>
<comment type="caution">
    <text evidence="2">The sequence shown here is derived from an EMBL/GenBank/DDBJ whole genome shotgun (WGS) entry which is preliminary data.</text>
</comment>
<feature type="region of interest" description="Disordered" evidence="1">
    <location>
        <begin position="36"/>
        <end position="63"/>
    </location>
</feature>
<protein>
    <submittedName>
        <fullName evidence="2">Uncharacterized protein</fullName>
    </submittedName>
</protein>
<evidence type="ECO:0000313" key="2">
    <source>
        <dbReference type="EMBL" id="TQD88317.1"/>
    </source>
</evidence>
<proteinExistence type="predicted"/>
<gene>
    <name evidence="2" type="ORF">C1H46_026198</name>
</gene>
<keyword evidence="3" id="KW-1185">Reference proteome</keyword>